<organism evidence="1 2">
    <name type="scientific">Segatella copri</name>
    <dbReference type="NCBI Taxonomy" id="165179"/>
    <lineage>
        <taxon>Bacteria</taxon>
        <taxon>Pseudomonadati</taxon>
        <taxon>Bacteroidota</taxon>
        <taxon>Bacteroidia</taxon>
        <taxon>Bacteroidales</taxon>
        <taxon>Prevotellaceae</taxon>
        <taxon>Segatella</taxon>
    </lineage>
</organism>
<dbReference type="EMBL" id="QSAG01000001">
    <property type="protein sequence ID" value="RGW45078.1"/>
    <property type="molecule type" value="Genomic_DNA"/>
</dbReference>
<gene>
    <name evidence="1" type="ORF">DWV76_00740</name>
</gene>
<evidence type="ECO:0000313" key="1">
    <source>
        <dbReference type="EMBL" id="RGW45078.1"/>
    </source>
</evidence>
<evidence type="ECO:0000313" key="2">
    <source>
        <dbReference type="Proteomes" id="UP000283785"/>
    </source>
</evidence>
<proteinExistence type="predicted"/>
<name>A0AA92W6L3_9BACT</name>
<dbReference type="RefSeq" id="WP_118063092.1">
    <property type="nucleotide sequence ID" value="NZ_QSAG01000001.1"/>
</dbReference>
<sequence length="85" mass="10162">MILKKKDKLTAYWDKKENCIGAYHPLGFMTQTDAHYLFDKVFTKEFVKEMTDRGYDVTTMKFEISPKLPNYERFNGLSEKYYGKK</sequence>
<dbReference type="AlphaFoldDB" id="A0AA92W6L3"/>
<comment type="caution">
    <text evidence="1">The sequence shown here is derived from an EMBL/GenBank/DDBJ whole genome shotgun (WGS) entry which is preliminary data.</text>
</comment>
<protein>
    <submittedName>
        <fullName evidence="1">Uncharacterized protein</fullName>
    </submittedName>
</protein>
<dbReference type="Proteomes" id="UP000283785">
    <property type="component" value="Unassembled WGS sequence"/>
</dbReference>
<reference evidence="1 2" key="1">
    <citation type="submission" date="2018-08" db="EMBL/GenBank/DDBJ databases">
        <title>A genome reference for cultivated species of the human gut microbiota.</title>
        <authorList>
            <person name="Zou Y."/>
            <person name="Xue W."/>
            <person name="Luo G."/>
        </authorList>
    </citation>
    <scope>NUCLEOTIDE SEQUENCE [LARGE SCALE GENOMIC DNA]</scope>
    <source>
        <strain evidence="1 2">AF12-50</strain>
    </source>
</reference>
<accession>A0AA92W6L3</accession>